<dbReference type="Proteomes" id="UP000322887">
    <property type="component" value="Chromosome"/>
</dbReference>
<evidence type="ECO:0000313" key="3">
    <source>
        <dbReference type="Proteomes" id="UP000322887"/>
    </source>
</evidence>
<dbReference type="InterPro" id="IPR036188">
    <property type="entry name" value="FAD/NAD-bd_sf"/>
</dbReference>
<dbReference type="RefSeq" id="WP_002648952.1">
    <property type="nucleotide sequence ID" value="NZ_CP042910.1"/>
</dbReference>
<dbReference type="PANTHER" id="PTHR40254:SF1">
    <property type="entry name" value="BLR0577 PROTEIN"/>
    <property type="match status" value="1"/>
</dbReference>
<dbReference type="InterPro" id="IPR052189">
    <property type="entry name" value="L-asp_N-monooxygenase_NS-form"/>
</dbReference>
<evidence type="ECO:0000259" key="1">
    <source>
        <dbReference type="Pfam" id="PF13454"/>
    </source>
</evidence>
<dbReference type="GeneID" id="98645047"/>
<feature type="domain" description="FAD-dependent urate hydroxylase HpyO/Asp monooxygenase CreE-like FAD/NAD(P)-binding" evidence="1">
    <location>
        <begin position="26"/>
        <end position="187"/>
    </location>
</feature>
<dbReference type="SUPFAM" id="SSF51905">
    <property type="entry name" value="FAD/NAD(P)-binding domain"/>
    <property type="match status" value="1"/>
</dbReference>
<evidence type="ECO:0000313" key="2">
    <source>
        <dbReference type="EMBL" id="QEG14524.1"/>
    </source>
</evidence>
<dbReference type="PANTHER" id="PTHR40254">
    <property type="entry name" value="BLR0577 PROTEIN"/>
    <property type="match status" value="1"/>
</dbReference>
<sequence length="575" mass="64597">MMTALQTGQRSLKKNRPAAFAPFKIAVVGCGPKGMYCLERLAYELARSRQQSEVHITIYEPAPFPGAGFVYHPRQPHNLRMNFASEFINVWPETVRRRDPQSFPTLVEWLGDKYPQHADPRGFAPRAIVGEYLSAAFQKTLQLFPDFVSVTLVSEKVTGIQETGGRWLLAASDRESVFDEVLLTTGHEGWRAASTSCLPSEQLIEKVFPVEQMLSPERIHPQSTVGIRGFALTFLDACFTLTEGRGGEFRCEDRQWSYLPSGDEVQSIVPFSRTGHPMLAKPDHRYFQSNPKLEQIWEQGRLRMLKLKQPAAGLDFLTSIWPVILKTAEEALLTLVPGHQIGTQTPMVGLNHWFQDWSNRTFSPAETFQCLQQSYRIATGQQTPDEAWALGETFRQLYSALVRRISYGGLALTSWIDFQRHAQEMERLAFGPPAENTGRLIALIEAGIVNFNYLHADLVTDRNRLLLQSRAKQITVDRLINAVIPACDQFAENSLLEQLLSSGWIRRMLGAGGIAVDGAARPIQLEEQTTEGLAIIGRSTEGCVLGNDTLSRELHSCPDQWARSVCEQIAKREAR</sequence>
<reference evidence="2 3" key="1">
    <citation type="submission" date="2019-08" db="EMBL/GenBank/DDBJ databases">
        <title>Deep-cultivation of Planctomycetes and their phenomic and genomic characterization uncovers novel biology.</title>
        <authorList>
            <person name="Wiegand S."/>
            <person name="Jogler M."/>
            <person name="Boedeker C."/>
            <person name="Pinto D."/>
            <person name="Vollmers J."/>
            <person name="Rivas-Marin E."/>
            <person name="Kohn T."/>
            <person name="Peeters S.H."/>
            <person name="Heuer A."/>
            <person name="Rast P."/>
            <person name="Oberbeckmann S."/>
            <person name="Bunk B."/>
            <person name="Jeske O."/>
            <person name="Meyerdierks A."/>
            <person name="Storesund J.E."/>
            <person name="Kallscheuer N."/>
            <person name="Luecker S."/>
            <person name="Lage O.M."/>
            <person name="Pohl T."/>
            <person name="Merkel B.J."/>
            <person name="Hornburger P."/>
            <person name="Mueller R.-W."/>
            <person name="Bruemmer F."/>
            <person name="Labrenz M."/>
            <person name="Spormann A.M."/>
            <person name="Op den Camp H."/>
            <person name="Overmann J."/>
            <person name="Amann R."/>
            <person name="Jetten M.S.M."/>
            <person name="Mascher T."/>
            <person name="Medema M.H."/>
            <person name="Devos D.P."/>
            <person name="Kaster A.-K."/>
            <person name="Ovreas L."/>
            <person name="Rohde M."/>
            <person name="Galperin M.Y."/>
            <person name="Jogler C."/>
        </authorList>
    </citation>
    <scope>NUCLEOTIDE SEQUENCE [LARGE SCALE GENOMIC DNA]</scope>
    <source>
        <strain evidence="2 3">DSM 8797</strain>
    </source>
</reference>
<name>A0ABX5YFX0_9PLAN</name>
<protein>
    <recommendedName>
        <fullName evidence="1">FAD-dependent urate hydroxylase HpyO/Asp monooxygenase CreE-like FAD/NAD(P)-binding domain-containing protein</fullName>
    </recommendedName>
</protein>
<dbReference type="InterPro" id="IPR038732">
    <property type="entry name" value="HpyO/CreE_NAD-binding"/>
</dbReference>
<dbReference type="Pfam" id="PF13454">
    <property type="entry name" value="NAD_binding_9"/>
    <property type="match status" value="1"/>
</dbReference>
<keyword evidence="3" id="KW-1185">Reference proteome</keyword>
<gene>
    <name evidence="2" type="ORF">GmarT_03590</name>
</gene>
<proteinExistence type="predicted"/>
<dbReference type="EMBL" id="CP042910">
    <property type="protein sequence ID" value="QEG14524.1"/>
    <property type="molecule type" value="Genomic_DNA"/>
</dbReference>
<accession>A0ABX5YFX0</accession>
<organism evidence="2 3">
    <name type="scientific">Gimesia maris</name>
    <dbReference type="NCBI Taxonomy" id="122"/>
    <lineage>
        <taxon>Bacteria</taxon>
        <taxon>Pseudomonadati</taxon>
        <taxon>Planctomycetota</taxon>
        <taxon>Planctomycetia</taxon>
        <taxon>Planctomycetales</taxon>
        <taxon>Planctomycetaceae</taxon>
        <taxon>Gimesia</taxon>
    </lineage>
</organism>